<reference evidence="1 2" key="1">
    <citation type="journal article" date="2015" name="Nature">
        <title>rRNA introns, odd ribosomes, and small enigmatic genomes across a large radiation of phyla.</title>
        <authorList>
            <person name="Brown C.T."/>
            <person name="Hug L.A."/>
            <person name="Thomas B.C."/>
            <person name="Sharon I."/>
            <person name="Castelle C.J."/>
            <person name="Singh A."/>
            <person name="Wilkins M.J."/>
            <person name="Williams K.H."/>
            <person name="Banfield J.F."/>
        </authorList>
    </citation>
    <scope>NUCLEOTIDE SEQUENCE [LARGE SCALE GENOMIC DNA]</scope>
</reference>
<dbReference type="AlphaFoldDB" id="A0A0G0X7P5"/>
<dbReference type="EMBL" id="LCAB01000003">
    <property type="protein sequence ID" value="KKR83647.1"/>
    <property type="molecule type" value="Genomic_DNA"/>
</dbReference>
<protein>
    <submittedName>
        <fullName evidence="1">Uncharacterized protein</fullName>
    </submittedName>
</protein>
<evidence type="ECO:0000313" key="1">
    <source>
        <dbReference type="EMBL" id="KKR83647.1"/>
    </source>
</evidence>
<evidence type="ECO:0000313" key="2">
    <source>
        <dbReference type="Proteomes" id="UP000034601"/>
    </source>
</evidence>
<gene>
    <name evidence="1" type="ORF">UU29_C0003G0049</name>
</gene>
<comment type="caution">
    <text evidence="1">The sequence shown here is derived from an EMBL/GenBank/DDBJ whole genome shotgun (WGS) entry which is preliminary data.</text>
</comment>
<name>A0A0G0X7P5_9BACT</name>
<sequence length="71" mass="8355">MWGLFLTHYESLPSDRKEQFGTGNELTHTERKRKHVRMKPLGRVGYLNKQLLGGTPISLCNYESMQLYKNR</sequence>
<proteinExistence type="predicted"/>
<organism evidence="1 2">
    <name type="scientific">Candidatus Daviesbacteria bacterium GW2011_GWA2_40_9</name>
    <dbReference type="NCBI Taxonomy" id="1618424"/>
    <lineage>
        <taxon>Bacteria</taxon>
        <taxon>Candidatus Daviesiibacteriota</taxon>
    </lineage>
</organism>
<accession>A0A0G0X7P5</accession>
<dbReference type="Proteomes" id="UP000034601">
    <property type="component" value="Unassembled WGS sequence"/>
</dbReference>